<sequence>MQSVVQFDECGGPEVLRVVEAERPDPGPGEIVVRNRFAGVNFIDTYFRSGVYPGALPGRLGQEAAGEVAAVGAGVGGLAVGDAVAYLGSQNTYAQYTAVAAARAVRLDPQRIPLDVGAAMLLQGLTAHALVTRAHAVQRGEWVLVQAGAGGTGRLLVQLCARLGAHVIATASTPEKAAVARRAGAEHVLGYDGLAEAVRRIVPDGVHAVFDGVGAATFAAGLDALRREGSMVSFGNASGVVPPVRLLDLAPKNLRLLRPSLYGYLVTDADYQRHLPALVDLVQDGALDISVSAVYPLEDAGRAHADLQARRTTGKLLLRIP</sequence>
<dbReference type="InterPro" id="IPR036291">
    <property type="entry name" value="NAD(P)-bd_dom_sf"/>
</dbReference>
<dbReference type="SMART" id="SM00829">
    <property type="entry name" value="PKS_ER"/>
    <property type="match status" value="1"/>
</dbReference>
<evidence type="ECO:0000313" key="5">
    <source>
        <dbReference type="Proteomes" id="UP001140217"/>
    </source>
</evidence>
<dbReference type="Pfam" id="PF00107">
    <property type="entry name" value="ADH_zinc_N"/>
    <property type="match status" value="1"/>
</dbReference>
<dbReference type="SUPFAM" id="SSF51735">
    <property type="entry name" value="NAD(P)-binding Rossmann-fold domains"/>
    <property type="match status" value="1"/>
</dbReference>
<dbReference type="InterPro" id="IPR013149">
    <property type="entry name" value="ADH-like_C"/>
</dbReference>
<reference evidence="4" key="1">
    <citation type="submission" date="2022-07" db="EMBL/GenBank/DDBJ databases">
        <title>Phylogenomic reconstructions and comparative analyses of Kickxellomycotina fungi.</title>
        <authorList>
            <person name="Reynolds N.K."/>
            <person name="Stajich J.E."/>
            <person name="Barry K."/>
            <person name="Grigoriev I.V."/>
            <person name="Crous P."/>
            <person name="Smith M.E."/>
        </authorList>
    </citation>
    <scope>NUCLEOTIDE SEQUENCE</scope>
    <source>
        <strain evidence="4">NBRC 105414</strain>
    </source>
</reference>
<dbReference type="OrthoDB" id="48317at2759"/>
<evidence type="ECO:0000256" key="1">
    <source>
        <dbReference type="ARBA" id="ARBA00022857"/>
    </source>
</evidence>
<dbReference type="InterPro" id="IPR011032">
    <property type="entry name" value="GroES-like_sf"/>
</dbReference>
<accession>A0A9W8HBH0</accession>
<dbReference type="InterPro" id="IPR020843">
    <property type="entry name" value="ER"/>
</dbReference>
<dbReference type="InterPro" id="IPR013154">
    <property type="entry name" value="ADH-like_N"/>
</dbReference>
<gene>
    <name evidence="4" type="ORF">H4R18_002663</name>
</gene>
<dbReference type="PANTHER" id="PTHR48106:SF13">
    <property type="entry name" value="QUINONE OXIDOREDUCTASE-RELATED"/>
    <property type="match status" value="1"/>
</dbReference>
<dbReference type="GO" id="GO:0005829">
    <property type="term" value="C:cytosol"/>
    <property type="evidence" value="ECO:0007669"/>
    <property type="project" value="TreeGrafter"/>
</dbReference>
<dbReference type="Gene3D" id="3.40.50.720">
    <property type="entry name" value="NAD(P)-binding Rossmann-like Domain"/>
    <property type="match status" value="1"/>
</dbReference>
<keyword evidence="1" id="KW-0521">NADP</keyword>
<dbReference type="GO" id="GO:0003960">
    <property type="term" value="F:quinone reductase (NADPH) activity"/>
    <property type="evidence" value="ECO:0007669"/>
    <property type="project" value="InterPro"/>
</dbReference>
<dbReference type="CDD" id="cd05286">
    <property type="entry name" value="QOR2"/>
    <property type="match status" value="1"/>
</dbReference>
<dbReference type="GO" id="GO:0035925">
    <property type="term" value="F:mRNA 3'-UTR AU-rich region binding"/>
    <property type="evidence" value="ECO:0007669"/>
    <property type="project" value="TreeGrafter"/>
</dbReference>
<dbReference type="EMBL" id="JANBUL010000092">
    <property type="protein sequence ID" value="KAJ2781802.1"/>
    <property type="molecule type" value="Genomic_DNA"/>
</dbReference>
<proteinExistence type="predicted"/>
<evidence type="ECO:0000256" key="2">
    <source>
        <dbReference type="ARBA" id="ARBA00023002"/>
    </source>
</evidence>
<dbReference type="PANTHER" id="PTHR48106">
    <property type="entry name" value="QUINONE OXIDOREDUCTASE PIG3-RELATED"/>
    <property type="match status" value="1"/>
</dbReference>
<dbReference type="SUPFAM" id="SSF50129">
    <property type="entry name" value="GroES-like"/>
    <property type="match status" value="1"/>
</dbReference>
<dbReference type="InterPro" id="IPR047618">
    <property type="entry name" value="QOR-like"/>
</dbReference>
<evidence type="ECO:0000259" key="3">
    <source>
        <dbReference type="SMART" id="SM00829"/>
    </source>
</evidence>
<dbReference type="Pfam" id="PF08240">
    <property type="entry name" value="ADH_N"/>
    <property type="match status" value="1"/>
</dbReference>
<keyword evidence="2" id="KW-0560">Oxidoreductase</keyword>
<dbReference type="AlphaFoldDB" id="A0A9W8HBH0"/>
<keyword evidence="5" id="KW-1185">Reference proteome</keyword>
<comment type="caution">
    <text evidence="4">The sequence shown here is derived from an EMBL/GenBank/DDBJ whole genome shotgun (WGS) entry which is preliminary data.</text>
</comment>
<protein>
    <recommendedName>
        <fullName evidence="3">Enoyl reductase (ER) domain-containing protein</fullName>
    </recommendedName>
</protein>
<organism evidence="4 5">
    <name type="scientific">Coemansia javaensis</name>
    <dbReference type="NCBI Taxonomy" id="2761396"/>
    <lineage>
        <taxon>Eukaryota</taxon>
        <taxon>Fungi</taxon>
        <taxon>Fungi incertae sedis</taxon>
        <taxon>Zoopagomycota</taxon>
        <taxon>Kickxellomycotina</taxon>
        <taxon>Kickxellomycetes</taxon>
        <taxon>Kickxellales</taxon>
        <taxon>Kickxellaceae</taxon>
        <taxon>Coemansia</taxon>
    </lineage>
</organism>
<dbReference type="Proteomes" id="UP001140217">
    <property type="component" value="Unassembled WGS sequence"/>
</dbReference>
<dbReference type="Gene3D" id="3.90.180.10">
    <property type="entry name" value="Medium-chain alcohol dehydrogenases, catalytic domain"/>
    <property type="match status" value="1"/>
</dbReference>
<name>A0A9W8HBH0_9FUNG</name>
<dbReference type="GO" id="GO:0070402">
    <property type="term" value="F:NADPH binding"/>
    <property type="evidence" value="ECO:0007669"/>
    <property type="project" value="TreeGrafter"/>
</dbReference>
<evidence type="ECO:0000313" key="4">
    <source>
        <dbReference type="EMBL" id="KAJ2781802.1"/>
    </source>
</evidence>
<feature type="domain" description="Enoyl reductase (ER)" evidence="3">
    <location>
        <begin position="11"/>
        <end position="318"/>
    </location>
</feature>